<evidence type="ECO:0000256" key="2">
    <source>
        <dbReference type="SAM" id="Phobius"/>
    </source>
</evidence>
<keyword evidence="2" id="KW-1133">Transmembrane helix</keyword>
<feature type="transmembrane region" description="Helical" evidence="2">
    <location>
        <begin position="6"/>
        <end position="29"/>
    </location>
</feature>
<feature type="compositionally biased region" description="Basic and acidic residues" evidence="1">
    <location>
        <begin position="96"/>
        <end position="111"/>
    </location>
</feature>
<dbReference type="WBParaSite" id="PgB19_g014_t07">
    <property type="protein sequence ID" value="PgB19_g014_t07"/>
    <property type="gene ID" value="PgB19_g014"/>
</dbReference>
<organism evidence="3 4">
    <name type="scientific">Parascaris univalens</name>
    <name type="common">Nematode worm</name>
    <dbReference type="NCBI Taxonomy" id="6257"/>
    <lineage>
        <taxon>Eukaryota</taxon>
        <taxon>Metazoa</taxon>
        <taxon>Ecdysozoa</taxon>
        <taxon>Nematoda</taxon>
        <taxon>Chromadorea</taxon>
        <taxon>Rhabditida</taxon>
        <taxon>Spirurina</taxon>
        <taxon>Ascaridomorpha</taxon>
        <taxon>Ascaridoidea</taxon>
        <taxon>Ascarididae</taxon>
        <taxon>Parascaris</taxon>
    </lineage>
</organism>
<sequence length="159" mass="18009">MLYLFSSLFFANFIYIFWIVTILIVMTMCTSKGERRKQRTAITTTPILQDARTPTMNLGKMSEPTTPKQSTLSCSALSSARSVPHSEHTQPTQKVQQEKSLIKNEKLKKEDDEAASVTIEPIPQPLSDARTQKSQTTEVRAEDDTMQHVESLRESKDTE</sequence>
<name>A0A914ZSW0_PARUN</name>
<keyword evidence="2" id="KW-0472">Membrane</keyword>
<feature type="compositionally biased region" description="Basic and acidic residues" evidence="1">
    <location>
        <begin position="139"/>
        <end position="159"/>
    </location>
</feature>
<evidence type="ECO:0000313" key="3">
    <source>
        <dbReference type="Proteomes" id="UP000887569"/>
    </source>
</evidence>
<feature type="compositionally biased region" description="Polar residues" evidence="1">
    <location>
        <begin position="63"/>
        <end position="81"/>
    </location>
</feature>
<keyword evidence="2" id="KW-0812">Transmembrane</keyword>
<accession>A0A914ZSW0</accession>
<protein>
    <submittedName>
        <fullName evidence="4">F-box domain-containing protein</fullName>
    </submittedName>
</protein>
<dbReference type="Proteomes" id="UP000887569">
    <property type="component" value="Unplaced"/>
</dbReference>
<evidence type="ECO:0000256" key="1">
    <source>
        <dbReference type="SAM" id="MobiDB-lite"/>
    </source>
</evidence>
<dbReference type="AlphaFoldDB" id="A0A914ZSW0"/>
<proteinExistence type="predicted"/>
<feature type="region of interest" description="Disordered" evidence="1">
    <location>
        <begin position="55"/>
        <end position="159"/>
    </location>
</feature>
<reference evidence="4" key="1">
    <citation type="submission" date="2022-11" db="UniProtKB">
        <authorList>
            <consortium name="WormBaseParasite"/>
        </authorList>
    </citation>
    <scope>IDENTIFICATION</scope>
</reference>
<keyword evidence="3" id="KW-1185">Reference proteome</keyword>
<evidence type="ECO:0000313" key="4">
    <source>
        <dbReference type="WBParaSite" id="PgB19_g014_t07"/>
    </source>
</evidence>